<keyword evidence="1" id="KW-0472">Membrane</keyword>
<dbReference type="PATRIC" id="fig|74704.6.peg.415"/>
<organism evidence="2 3">
    <name type="scientific">Staphylococcus cohnii subsp. cohnii</name>
    <dbReference type="NCBI Taxonomy" id="74704"/>
    <lineage>
        <taxon>Bacteria</taxon>
        <taxon>Bacillati</taxon>
        <taxon>Bacillota</taxon>
        <taxon>Bacilli</taxon>
        <taxon>Bacillales</taxon>
        <taxon>Staphylococcaceae</taxon>
        <taxon>Staphylococcus</taxon>
        <taxon>Staphylococcus cohnii species complex</taxon>
    </lineage>
</organism>
<dbReference type="EMBL" id="LAKJ01000012">
    <property type="protein sequence ID" value="KKI63912.1"/>
    <property type="molecule type" value="Genomic_DNA"/>
</dbReference>
<dbReference type="GeneID" id="58098613"/>
<keyword evidence="1" id="KW-1133">Transmembrane helix</keyword>
<feature type="transmembrane region" description="Helical" evidence="1">
    <location>
        <begin position="7"/>
        <end position="30"/>
    </location>
</feature>
<keyword evidence="1" id="KW-0812">Transmembrane</keyword>
<gene>
    <name evidence="2" type="ORF">UF66_0401</name>
</gene>
<comment type="caution">
    <text evidence="2">The sequence shown here is derived from an EMBL/GenBank/DDBJ whole genome shotgun (WGS) entry which is preliminary data.</text>
</comment>
<feature type="transmembrane region" description="Helical" evidence="1">
    <location>
        <begin position="36"/>
        <end position="54"/>
    </location>
</feature>
<dbReference type="Proteomes" id="UP000034455">
    <property type="component" value="Unassembled WGS sequence"/>
</dbReference>
<accession>A0A0M2NV79</accession>
<proteinExistence type="predicted"/>
<evidence type="ECO:0000313" key="2">
    <source>
        <dbReference type="EMBL" id="KKI63912.1"/>
    </source>
</evidence>
<feature type="transmembrane region" description="Helical" evidence="1">
    <location>
        <begin position="59"/>
        <end position="76"/>
    </location>
</feature>
<dbReference type="RefSeq" id="WP_019469915.1">
    <property type="nucleotide sequence ID" value="NZ_BKAS01000002.1"/>
</dbReference>
<evidence type="ECO:0000313" key="3">
    <source>
        <dbReference type="Proteomes" id="UP000034455"/>
    </source>
</evidence>
<dbReference type="AlphaFoldDB" id="A0A0M2NV79"/>
<evidence type="ECO:0000256" key="1">
    <source>
        <dbReference type="SAM" id="Phobius"/>
    </source>
</evidence>
<name>A0A0M2NV79_STACC</name>
<sequence>MNEKNRGIFSMTSLIISSVFFFISLVVFAFQINSDVASLCTTLGILFVGIYGVLAKFKLGYIAIILALIAIILNLAF</sequence>
<protein>
    <submittedName>
        <fullName evidence="2">Uncharacterized protein</fullName>
    </submittedName>
</protein>
<reference evidence="2 3" key="1">
    <citation type="submission" date="2015-03" db="EMBL/GenBank/DDBJ databases">
        <title>Genome Assembly of Staphylococcus cohnii subsp. cohnii strain G22B2.</title>
        <authorList>
            <person name="Nair G."/>
            <person name="Kaur G."/>
            <person name="Khatri I."/>
            <person name="Singh N.K."/>
            <person name="Sathyabama S."/>
            <person name="Maurya S.K."/>
            <person name="Subramanian S."/>
            <person name="Agrewala J.N."/>
            <person name="Mayilraj S."/>
        </authorList>
    </citation>
    <scope>NUCLEOTIDE SEQUENCE [LARGE SCALE GENOMIC DNA]</scope>
    <source>
        <strain evidence="2 3">G22B2</strain>
    </source>
</reference>